<reference evidence="3 4" key="1">
    <citation type="submission" date="2020-02" db="EMBL/GenBank/DDBJ databases">
        <title>Draft genome sequence of Lactococcus sp. Hs30E4-3.</title>
        <authorList>
            <person name="Noda S."/>
            <person name="Yuki M."/>
            <person name="Ohkuma M."/>
        </authorList>
    </citation>
    <scope>NUCLEOTIDE SEQUENCE [LARGE SCALE GENOMIC DNA]</scope>
    <source>
        <strain evidence="3 4">Hs30E4-3</strain>
    </source>
</reference>
<protein>
    <submittedName>
        <fullName evidence="3">Alpha/beta hydrolase</fullName>
    </submittedName>
</protein>
<gene>
    <name evidence="3" type="ORF">Hs30E_08830</name>
</gene>
<feature type="transmembrane region" description="Helical" evidence="1">
    <location>
        <begin position="7"/>
        <end position="27"/>
    </location>
</feature>
<dbReference type="Pfam" id="PF05057">
    <property type="entry name" value="DUF676"/>
    <property type="match status" value="1"/>
</dbReference>
<dbReference type="InterPro" id="IPR029058">
    <property type="entry name" value="AB_hydrolase_fold"/>
</dbReference>
<accession>A0A6A0BAB6</accession>
<keyword evidence="1" id="KW-0812">Transmembrane</keyword>
<dbReference type="InterPro" id="IPR007751">
    <property type="entry name" value="DUF676_lipase-like"/>
</dbReference>
<dbReference type="AlphaFoldDB" id="A0A6A0BAB6"/>
<name>A0A6A0BAB6_9LACT</name>
<dbReference type="Proteomes" id="UP000480303">
    <property type="component" value="Unassembled WGS sequence"/>
</dbReference>
<proteinExistence type="predicted"/>
<keyword evidence="3" id="KW-0378">Hydrolase</keyword>
<comment type="caution">
    <text evidence="3">The sequence shown here is derived from an EMBL/GenBank/DDBJ whole genome shotgun (WGS) entry which is preliminary data.</text>
</comment>
<dbReference type="SUPFAM" id="SSF53474">
    <property type="entry name" value="alpha/beta-Hydrolases"/>
    <property type="match status" value="1"/>
</dbReference>
<sequence length="382" mass="42373">MLGGYECLLAAEVSVLAVLAFYLYLIAFAKLTISLPILIGNGVFATVFLLILVSNGLIRIFTMSRQNGLKTYILLAIFWWLPVVNVILLKKVCRTTVKEYRYELKKSERNRNRETAQVCATKYPILLVHGIFFRDWKAFNYWGRIPKALIENGATIFYGEQQSTAAVPVSAAEIRDSILKIIKETGAEKVNIIAHSKGGIDSRYAISVLGMDKYVASLTTINTPHFGCNYARKLMDKIPDKAVAAIGNKYEKLFTKLGDTEPDFMSGLVDLTDVACAQLNEIAPNMPNVLYQSIGSQMKSRSAAGFPLNLGYMIIKPMEGENDGLVATTSMPWGNYLGLVTTTGKQGISHGDVIDLTRKNIDGFDVCEFYVDLVSKLKRQGF</sequence>
<feature type="domain" description="DUF676" evidence="2">
    <location>
        <begin position="171"/>
        <end position="235"/>
    </location>
</feature>
<dbReference type="GO" id="GO:0016787">
    <property type="term" value="F:hydrolase activity"/>
    <property type="evidence" value="ECO:0007669"/>
    <property type="project" value="UniProtKB-KW"/>
</dbReference>
<feature type="transmembrane region" description="Helical" evidence="1">
    <location>
        <begin position="33"/>
        <end position="57"/>
    </location>
</feature>
<evidence type="ECO:0000313" key="4">
    <source>
        <dbReference type="Proteomes" id="UP000480303"/>
    </source>
</evidence>
<dbReference type="EMBL" id="BLLI01000020">
    <property type="protein sequence ID" value="GFH42332.1"/>
    <property type="molecule type" value="Genomic_DNA"/>
</dbReference>
<organism evidence="3 4">
    <name type="scientific">Pseudolactococcus hodotermopsidis</name>
    <dbReference type="NCBI Taxonomy" id="2709157"/>
    <lineage>
        <taxon>Bacteria</taxon>
        <taxon>Bacillati</taxon>
        <taxon>Bacillota</taxon>
        <taxon>Bacilli</taxon>
        <taxon>Lactobacillales</taxon>
        <taxon>Streptococcaceae</taxon>
        <taxon>Pseudolactococcus</taxon>
    </lineage>
</organism>
<feature type="transmembrane region" description="Helical" evidence="1">
    <location>
        <begin position="69"/>
        <end position="89"/>
    </location>
</feature>
<evidence type="ECO:0000313" key="3">
    <source>
        <dbReference type="EMBL" id="GFH42332.1"/>
    </source>
</evidence>
<evidence type="ECO:0000256" key="1">
    <source>
        <dbReference type="SAM" id="Phobius"/>
    </source>
</evidence>
<dbReference type="Gene3D" id="3.40.50.1820">
    <property type="entry name" value="alpha/beta hydrolase"/>
    <property type="match status" value="1"/>
</dbReference>
<keyword evidence="4" id="KW-1185">Reference proteome</keyword>
<keyword evidence="1" id="KW-0472">Membrane</keyword>
<evidence type="ECO:0000259" key="2">
    <source>
        <dbReference type="Pfam" id="PF05057"/>
    </source>
</evidence>
<keyword evidence="1" id="KW-1133">Transmembrane helix</keyword>